<evidence type="ECO:0000256" key="5">
    <source>
        <dbReference type="ARBA" id="ARBA00023458"/>
    </source>
</evidence>
<dbReference type="EMBL" id="JAHESC010000007">
    <property type="protein sequence ID" value="MBT1686217.1"/>
    <property type="molecule type" value="Genomic_DNA"/>
</dbReference>
<comment type="subcellular location">
    <subcellularLocation>
        <location evidence="6">Cytoplasm</location>
    </subcellularLocation>
    <text evidence="6">Membrane-associated.</text>
</comment>
<dbReference type="PRINTS" id="PR01652">
    <property type="entry name" value="SHAPEPROTEIN"/>
</dbReference>
<evidence type="ECO:0000313" key="7">
    <source>
        <dbReference type="EMBL" id="MBT1686217.1"/>
    </source>
</evidence>
<dbReference type="RefSeq" id="WP_254089459.1">
    <property type="nucleotide sequence ID" value="NZ_JAHESC010000007.1"/>
</dbReference>
<reference evidence="7 8" key="1">
    <citation type="submission" date="2021-05" db="EMBL/GenBank/DDBJ databases">
        <title>A Polyphasic approach of four new species of the genus Ohtaekwangia: Ohtaekwangia histidinii sp. nov., Ohtaekwangia cretensis sp. nov., Ohtaekwangia indiensis sp. nov., Ohtaekwangia reichenbachii sp. nov. from diverse environment.</title>
        <authorList>
            <person name="Octaviana S."/>
        </authorList>
    </citation>
    <scope>NUCLEOTIDE SEQUENCE [LARGE SCALE GENOMIC DNA]</scope>
    <source>
        <strain evidence="7 8">PWU37</strain>
    </source>
</reference>
<dbReference type="SUPFAM" id="SSF53067">
    <property type="entry name" value="Actin-like ATPase domain"/>
    <property type="match status" value="2"/>
</dbReference>
<evidence type="ECO:0000256" key="4">
    <source>
        <dbReference type="ARBA" id="ARBA00022960"/>
    </source>
</evidence>
<accession>A0AAP2DBE9</accession>
<organism evidence="7 8">
    <name type="scientific">Dawidia soli</name>
    <dbReference type="NCBI Taxonomy" id="2782352"/>
    <lineage>
        <taxon>Bacteria</taxon>
        <taxon>Pseudomonadati</taxon>
        <taxon>Bacteroidota</taxon>
        <taxon>Cytophagia</taxon>
        <taxon>Cytophagales</taxon>
        <taxon>Chryseotaleaceae</taxon>
        <taxon>Dawidia</taxon>
    </lineage>
</organism>
<keyword evidence="2 6" id="KW-0547">Nucleotide-binding</keyword>
<dbReference type="GO" id="GO:0008360">
    <property type="term" value="P:regulation of cell shape"/>
    <property type="evidence" value="ECO:0007669"/>
    <property type="project" value="UniProtKB-UniRule"/>
</dbReference>
<dbReference type="NCBIfam" id="NF010539">
    <property type="entry name" value="PRK13927.1"/>
    <property type="match status" value="1"/>
</dbReference>
<dbReference type="PANTHER" id="PTHR42749">
    <property type="entry name" value="CELL SHAPE-DETERMINING PROTEIN MREB"/>
    <property type="match status" value="1"/>
</dbReference>
<dbReference type="HAMAP" id="MF_02207">
    <property type="entry name" value="MreB"/>
    <property type="match status" value="1"/>
</dbReference>
<comment type="similarity">
    <text evidence="5 6">Belongs to the FtsA/MreB family.</text>
</comment>
<name>A0AAP2DBE9_9BACT</name>
<evidence type="ECO:0000256" key="1">
    <source>
        <dbReference type="ARBA" id="ARBA00022490"/>
    </source>
</evidence>
<dbReference type="InterPro" id="IPR043129">
    <property type="entry name" value="ATPase_NBD"/>
</dbReference>
<dbReference type="GO" id="GO:0005737">
    <property type="term" value="C:cytoplasm"/>
    <property type="evidence" value="ECO:0007669"/>
    <property type="project" value="UniProtKB-SubCell"/>
</dbReference>
<sequence>MNFNLFKNKSLAIDLGNNNTLVSDKDNLLVSQPSYIVFDAQNNAVKAVGDKAYSMFEKNHEELRPIKPLKGGVIADYDSASRMIHELIKQASRGTSFLSGYENIISGIPYSTTEVERRALRDALGQFNARHTYLLYEPLAAALGLGLDIREPEGKMVIDIGGGITEIVIISLSGIAAFQSVKIAGDTFDEAIQDHFRRTYNMAIGLKTAEQVKIKVGAAQNDLKDVPAPMMVRGKDLMEGIPVVRRVDHAEVVHILEKSVAAIEHAIIQTLETCPPELAADIYVNGIHLTGGNAYLRGLKERFESRIKLPVHIDPQALLSVNKGIAKALQDPKKYQSVLVA</sequence>
<comment type="subunit">
    <text evidence="6">Forms polymers.</text>
</comment>
<dbReference type="CDD" id="cd10225">
    <property type="entry name" value="ASKHA_NBD_MreB-like"/>
    <property type="match status" value="1"/>
</dbReference>
<protein>
    <recommendedName>
        <fullName evidence="6">Cell shape-determining protein MreB</fullName>
    </recommendedName>
</protein>
<evidence type="ECO:0000256" key="2">
    <source>
        <dbReference type="ARBA" id="ARBA00022741"/>
    </source>
</evidence>
<dbReference type="Gene3D" id="3.30.420.40">
    <property type="match status" value="3"/>
</dbReference>
<dbReference type="Proteomes" id="UP001319180">
    <property type="component" value="Unassembled WGS sequence"/>
</dbReference>
<evidence type="ECO:0000313" key="8">
    <source>
        <dbReference type="Proteomes" id="UP001319180"/>
    </source>
</evidence>
<dbReference type="InterPro" id="IPR056546">
    <property type="entry name" value="MreB_MamK-like"/>
</dbReference>
<evidence type="ECO:0000256" key="3">
    <source>
        <dbReference type="ARBA" id="ARBA00022840"/>
    </source>
</evidence>
<dbReference type="PANTHER" id="PTHR42749:SF1">
    <property type="entry name" value="CELL SHAPE-DETERMINING PROTEIN MREB"/>
    <property type="match status" value="1"/>
</dbReference>
<dbReference type="GO" id="GO:0005524">
    <property type="term" value="F:ATP binding"/>
    <property type="evidence" value="ECO:0007669"/>
    <property type="project" value="UniProtKB-KW"/>
</dbReference>
<keyword evidence="8" id="KW-1185">Reference proteome</keyword>
<gene>
    <name evidence="6" type="primary">mreB</name>
    <name evidence="7" type="ORF">KK078_06600</name>
</gene>
<keyword evidence="4 6" id="KW-0133">Cell shape</keyword>
<comment type="caution">
    <text evidence="7">The sequence shown here is derived from an EMBL/GenBank/DDBJ whole genome shotgun (WGS) entry which is preliminary data.</text>
</comment>
<dbReference type="AlphaFoldDB" id="A0AAP2DBE9"/>
<dbReference type="Pfam" id="PF06723">
    <property type="entry name" value="MreB_Mbl"/>
    <property type="match status" value="1"/>
</dbReference>
<dbReference type="GO" id="GO:0000902">
    <property type="term" value="P:cell morphogenesis"/>
    <property type="evidence" value="ECO:0007669"/>
    <property type="project" value="InterPro"/>
</dbReference>
<comment type="function">
    <text evidence="6">Forms membrane-associated dynamic filaments that are essential for cell shape determination. Acts by regulating cell wall synthesis and cell elongation, and thus cell shape. A feedback loop between cell geometry and MreB localization may maintain elongated cell shape by targeting cell wall growth to regions of negative cell wall curvature.</text>
</comment>
<proteinExistence type="inferred from homology"/>
<comment type="caution">
    <text evidence="6">Lacks conserved residue(s) required for the propagation of feature annotation.</text>
</comment>
<evidence type="ECO:0000256" key="6">
    <source>
        <dbReference type="HAMAP-Rule" id="MF_02207"/>
    </source>
</evidence>
<keyword evidence="3 6" id="KW-0067">ATP-binding</keyword>
<dbReference type="InterPro" id="IPR004753">
    <property type="entry name" value="MreB"/>
</dbReference>
<feature type="binding site" evidence="6">
    <location>
        <begin position="210"/>
        <end position="213"/>
    </location>
    <ligand>
        <name>ATP</name>
        <dbReference type="ChEBI" id="CHEBI:30616"/>
    </ligand>
</feature>
<keyword evidence="1 6" id="KW-0963">Cytoplasm</keyword>